<dbReference type="GO" id="GO:0016874">
    <property type="term" value="F:ligase activity"/>
    <property type="evidence" value="ECO:0007669"/>
    <property type="project" value="UniProtKB-KW"/>
</dbReference>
<reference evidence="2 3" key="1">
    <citation type="submission" date="2018-09" db="EMBL/GenBank/DDBJ databases">
        <title>Discovery and Ecogenomic Context for Candidatus Cryosericales, a Global Caldiserica Order Active in Thawing Permafrost.</title>
        <authorList>
            <person name="Martinez M.A."/>
            <person name="Woodcroft B.J."/>
            <person name="Ignacio Espinoza J.C."/>
            <person name="Zayed A."/>
            <person name="Singleton C.M."/>
            <person name="Boyd J."/>
            <person name="Li Y.-F."/>
            <person name="Purvine S."/>
            <person name="Maughan H."/>
            <person name="Hodgkins S.B."/>
            <person name="Anderson D."/>
            <person name="Sederholm M."/>
            <person name="Temperton B."/>
            <person name="Saleska S.R."/>
            <person name="Tyson G.W."/>
            <person name="Rich V.I."/>
        </authorList>
    </citation>
    <scope>NUCLEOTIDE SEQUENCE [LARGE SCALE GENOMIC DNA]</scope>
    <source>
        <strain evidence="2 3">SMC1</strain>
    </source>
</reference>
<feature type="transmembrane region" description="Helical" evidence="1">
    <location>
        <begin position="461"/>
        <end position="477"/>
    </location>
</feature>
<gene>
    <name evidence="2" type="ORF">SMC1_08835</name>
</gene>
<organism evidence="2 3">
    <name type="scientific">Candidatus Cryosericum septentrionale</name>
    <dbReference type="NCBI Taxonomy" id="2290913"/>
    <lineage>
        <taxon>Bacteria</taxon>
        <taxon>Pseudomonadati</taxon>
        <taxon>Caldisericota/Cryosericota group</taxon>
        <taxon>Candidatus Cryosericota</taxon>
        <taxon>Candidatus Cryosericia</taxon>
        <taxon>Candidatus Cryosericales</taxon>
        <taxon>Candidatus Cryosericaceae</taxon>
        <taxon>Candidatus Cryosericum</taxon>
    </lineage>
</organism>
<evidence type="ECO:0000313" key="3">
    <source>
        <dbReference type="Proteomes" id="UP000266113"/>
    </source>
</evidence>
<accession>A0A398DPU9</accession>
<feature type="transmembrane region" description="Helical" evidence="1">
    <location>
        <begin position="224"/>
        <end position="243"/>
    </location>
</feature>
<feature type="transmembrane region" description="Helical" evidence="1">
    <location>
        <begin position="255"/>
        <end position="273"/>
    </location>
</feature>
<dbReference type="RefSeq" id="WP_126855200.1">
    <property type="nucleotide sequence ID" value="NZ_QXIY01000040.1"/>
</dbReference>
<feature type="transmembrane region" description="Helical" evidence="1">
    <location>
        <begin position="396"/>
        <end position="421"/>
    </location>
</feature>
<feature type="transmembrane region" description="Helical" evidence="1">
    <location>
        <begin position="306"/>
        <end position="327"/>
    </location>
</feature>
<dbReference type="AlphaFoldDB" id="A0A398DPU9"/>
<keyword evidence="1" id="KW-0472">Membrane</keyword>
<dbReference type="EMBL" id="QXIY01000040">
    <property type="protein sequence ID" value="RIE16009.1"/>
    <property type="molecule type" value="Genomic_DNA"/>
</dbReference>
<name>A0A398DPU9_9BACT</name>
<feature type="transmembrane region" description="Helical" evidence="1">
    <location>
        <begin position="433"/>
        <end position="455"/>
    </location>
</feature>
<sequence>MKTATASAFPANRQHLPLDGRLNRHADAEPHTSRLAGVVLLLPGLACAAWAIALPPGSRAFPVLLLSVWGVVAIWALPIEDTMPVVLLCLSVSTAELPGMPLEEMGPLFVVALWVARSLLGVLLRRGRGRVPRNASVSVIAAILALLACNLVVMGYQGIAVVVWVKNALPWLLCLAAYPVSRIRWTQVRFDRTVDMLAFTGSMVSVADIVQFIRAGGIAGSAEVGGEAFVSMLPLLAIVAILASWERSRVTVGSAARKLGLLAGFAVCLVRIAMSLQRAWLIGAVVGLGVWIWAGRSQHSSGVRRLASTSTLVLSVTIALALVAPASKLFQDAYRGLVARISGSWVGGAFDYSIGTRLVEVTAAMQSLRDSPLFGTGLGSVIDKIGRNGLDYSMDYIHIGPVFVLTKLGIVGFAVVGWLIVRVASALRRARVQVAYISGFLCAELCVVGVLFAVTRYVFKPSNAALVWLLIGMALSLQNDLRDRGVSGTVNARNRR</sequence>
<feature type="transmembrane region" description="Helical" evidence="1">
    <location>
        <begin position="35"/>
        <end position="53"/>
    </location>
</feature>
<feature type="transmembrane region" description="Helical" evidence="1">
    <location>
        <begin position="168"/>
        <end position="185"/>
    </location>
</feature>
<keyword evidence="3" id="KW-1185">Reference proteome</keyword>
<feature type="transmembrane region" description="Helical" evidence="1">
    <location>
        <begin position="105"/>
        <end position="124"/>
    </location>
</feature>
<evidence type="ECO:0000313" key="2">
    <source>
        <dbReference type="EMBL" id="RIE16009.1"/>
    </source>
</evidence>
<protein>
    <submittedName>
        <fullName evidence="2">O-antigen ligase domain-containing protein</fullName>
    </submittedName>
</protein>
<feature type="transmembrane region" description="Helical" evidence="1">
    <location>
        <begin position="60"/>
        <end position="78"/>
    </location>
</feature>
<keyword evidence="1" id="KW-0812">Transmembrane</keyword>
<proteinExistence type="predicted"/>
<dbReference type="Proteomes" id="UP000266113">
    <property type="component" value="Unassembled WGS sequence"/>
</dbReference>
<feature type="transmembrane region" description="Helical" evidence="1">
    <location>
        <begin position="197"/>
        <end position="218"/>
    </location>
</feature>
<comment type="caution">
    <text evidence="2">The sequence shown here is derived from an EMBL/GenBank/DDBJ whole genome shotgun (WGS) entry which is preliminary data.</text>
</comment>
<keyword evidence="1" id="KW-1133">Transmembrane helix</keyword>
<keyword evidence="2" id="KW-0436">Ligase</keyword>
<evidence type="ECO:0000256" key="1">
    <source>
        <dbReference type="SAM" id="Phobius"/>
    </source>
</evidence>
<feature type="transmembrane region" description="Helical" evidence="1">
    <location>
        <begin position="279"/>
        <end position="294"/>
    </location>
</feature>
<feature type="transmembrane region" description="Helical" evidence="1">
    <location>
        <begin position="136"/>
        <end position="156"/>
    </location>
</feature>